<evidence type="ECO:0000313" key="16">
    <source>
        <dbReference type="Proteomes" id="UP000504635"/>
    </source>
</evidence>
<dbReference type="OrthoDB" id="6077919at2759"/>
<dbReference type="FunFam" id="3.30.160.60:FF:000446">
    <property type="entry name" value="Zinc finger protein"/>
    <property type="match status" value="1"/>
</dbReference>
<dbReference type="GO" id="GO:0005694">
    <property type="term" value="C:chromosome"/>
    <property type="evidence" value="ECO:0007669"/>
    <property type="project" value="UniProtKB-ARBA"/>
</dbReference>
<feature type="binding site" evidence="13">
    <location>
        <position position="67"/>
    </location>
    <ligand>
        <name>Zn(2+)</name>
        <dbReference type="ChEBI" id="CHEBI:29105"/>
    </ligand>
</feature>
<gene>
    <name evidence="17" type="primary">LOC115890176</name>
</gene>
<evidence type="ECO:0000256" key="7">
    <source>
        <dbReference type="ARBA" id="ARBA00022833"/>
    </source>
</evidence>
<keyword evidence="10" id="KW-0804">Transcription</keyword>
<keyword evidence="4 13" id="KW-0479">Metal-binding</keyword>
<dbReference type="Pfam" id="PF07776">
    <property type="entry name" value="zf-AD"/>
    <property type="match status" value="1"/>
</dbReference>
<feature type="domain" description="C2H2-type" evidence="14">
    <location>
        <begin position="288"/>
        <end position="315"/>
    </location>
</feature>
<evidence type="ECO:0000256" key="9">
    <source>
        <dbReference type="ARBA" id="ARBA00023125"/>
    </source>
</evidence>
<name>A0A6J2YQ72_SITOR</name>
<keyword evidence="16" id="KW-1185">Reference proteome</keyword>
<comment type="similarity">
    <text evidence="3">Belongs to the krueppel C2H2-type zinc-finger protein family.</text>
</comment>
<dbReference type="FunFam" id="3.30.160.60:FF:000925">
    <property type="entry name" value="Zinc finger protein 668"/>
    <property type="match status" value="2"/>
</dbReference>
<dbReference type="InterPro" id="IPR012934">
    <property type="entry name" value="Znf_AD"/>
</dbReference>
<dbReference type="Proteomes" id="UP000504635">
    <property type="component" value="Unplaced"/>
</dbReference>
<feature type="binding site" evidence="13">
    <location>
        <position position="64"/>
    </location>
    <ligand>
        <name>Zn(2+)</name>
        <dbReference type="ChEBI" id="CHEBI:29105"/>
    </ligand>
</feature>
<dbReference type="FunFam" id="3.30.160.60:FF:001732">
    <property type="entry name" value="Zgc:162936"/>
    <property type="match status" value="1"/>
</dbReference>
<keyword evidence="5" id="KW-0677">Repeat</keyword>
<evidence type="ECO:0000256" key="1">
    <source>
        <dbReference type="ARBA" id="ARBA00003767"/>
    </source>
</evidence>
<feature type="domain" description="C2H2-type" evidence="14">
    <location>
        <begin position="260"/>
        <end position="287"/>
    </location>
</feature>
<dbReference type="FunFam" id="3.30.160.60:FF:000087">
    <property type="entry name" value="Zinc finger protein 354B"/>
    <property type="match status" value="1"/>
</dbReference>
<sequence length="439" mass="50894">MDLSAYRNLVDFKNICRTCMNNQNLRHKIRDENIKVDNNNTSVLELLNVIYEVKLHKGFPDEICSTCLEQLRSFYKFKLQIEKSESVLKKHLGPFDENHTAINSFAQHKIGLNTLSFTKQHSSHITNTVFVKNDFSNFVLSKYNEADIDLGPLKISDEKDDNVETIDNKKPETEKRKDFTGRVFSDCEENSLQENDPSVEINPAVCTICNKTFKSKYILNVHLKRHKFKGQYLCTLCGKGFNSQGCLNRHARVHTGEKNYQCETCQKRFPSSNNLNIHLRTHTGVKPYLCNLCGKSFTNRTGLNFHVRTHSKERPYACDVCGKSFGAQSHLDWHKMIHTGERPFPCDQCEKAFIKKCDLQRHQSVHTGEKPFPCAYCDKRFSTKVHLQYHTMIHTEERPHQCPICGKGFIRRYYLRDHMLKHHGTLDGTTLEEKGSVRK</sequence>
<dbReference type="Gene3D" id="3.30.160.60">
    <property type="entry name" value="Classic Zinc Finger"/>
    <property type="match status" value="8"/>
</dbReference>
<evidence type="ECO:0000256" key="3">
    <source>
        <dbReference type="ARBA" id="ARBA00006991"/>
    </source>
</evidence>
<evidence type="ECO:0000256" key="8">
    <source>
        <dbReference type="ARBA" id="ARBA00023015"/>
    </source>
</evidence>
<keyword evidence="8" id="KW-0805">Transcription regulation</keyword>
<keyword evidence="6 12" id="KW-0863">Zinc-finger</keyword>
<dbReference type="RefSeq" id="XP_030766198.1">
    <property type="nucleotide sequence ID" value="XM_030910338.1"/>
</dbReference>
<dbReference type="GO" id="GO:0005634">
    <property type="term" value="C:nucleus"/>
    <property type="evidence" value="ECO:0007669"/>
    <property type="project" value="UniProtKB-SubCell"/>
</dbReference>
<dbReference type="SUPFAM" id="SSF57716">
    <property type="entry name" value="Glucocorticoid receptor-like (DNA-binding domain)"/>
    <property type="match status" value="1"/>
</dbReference>
<dbReference type="GeneID" id="115890176"/>
<feature type="domain" description="C2H2-type" evidence="14">
    <location>
        <begin position="400"/>
        <end position="427"/>
    </location>
</feature>
<dbReference type="AlphaFoldDB" id="A0A6J2YQ72"/>
<dbReference type="InterPro" id="IPR013087">
    <property type="entry name" value="Znf_C2H2_type"/>
</dbReference>
<dbReference type="SMART" id="SM00868">
    <property type="entry name" value="zf-AD"/>
    <property type="match status" value="1"/>
</dbReference>
<comment type="function">
    <text evidence="1">May be involved in transcriptional regulation.</text>
</comment>
<proteinExistence type="inferred from homology"/>
<evidence type="ECO:0000256" key="10">
    <source>
        <dbReference type="ARBA" id="ARBA00023163"/>
    </source>
</evidence>
<dbReference type="PROSITE" id="PS51915">
    <property type="entry name" value="ZAD"/>
    <property type="match status" value="1"/>
</dbReference>
<dbReference type="PANTHER" id="PTHR24394:SF29">
    <property type="entry name" value="MYONEURIN"/>
    <property type="match status" value="1"/>
</dbReference>
<organism evidence="16 17">
    <name type="scientific">Sitophilus oryzae</name>
    <name type="common">Rice weevil</name>
    <name type="synonym">Curculio oryzae</name>
    <dbReference type="NCBI Taxonomy" id="7048"/>
    <lineage>
        <taxon>Eukaryota</taxon>
        <taxon>Metazoa</taxon>
        <taxon>Ecdysozoa</taxon>
        <taxon>Arthropoda</taxon>
        <taxon>Hexapoda</taxon>
        <taxon>Insecta</taxon>
        <taxon>Pterygota</taxon>
        <taxon>Neoptera</taxon>
        <taxon>Endopterygota</taxon>
        <taxon>Coleoptera</taxon>
        <taxon>Polyphaga</taxon>
        <taxon>Cucujiformia</taxon>
        <taxon>Curculionidae</taxon>
        <taxon>Dryophthorinae</taxon>
        <taxon>Sitophilus</taxon>
    </lineage>
</organism>
<feature type="domain" description="C2H2-type" evidence="14">
    <location>
        <begin position="316"/>
        <end position="343"/>
    </location>
</feature>
<dbReference type="Pfam" id="PF00096">
    <property type="entry name" value="zf-C2H2"/>
    <property type="match status" value="5"/>
</dbReference>
<keyword evidence="11" id="KW-0539">Nucleus</keyword>
<evidence type="ECO:0000256" key="2">
    <source>
        <dbReference type="ARBA" id="ARBA00004123"/>
    </source>
</evidence>
<dbReference type="GO" id="GO:0008270">
    <property type="term" value="F:zinc ion binding"/>
    <property type="evidence" value="ECO:0007669"/>
    <property type="project" value="UniProtKB-UniRule"/>
</dbReference>
<keyword evidence="9" id="KW-0238">DNA-binding</keyword>
<dbReference type="GO" id="GO:0045893">
    <property type="term" value="P:positive regulation of DNA-templated transcription"/>
    <property type="evidence" value="ECO:0007669"/>
    <property type="project" value="UniProtKB-ARBA"/>
</dbReference>
<evidence type="ECO:0000259" key="15">
    <source>
        <dbReference type="PROSITE" id="PS51915"/>
    </source>
</evidence>
<dbReference type="GO" id="GO:0043565">
    <property type="term" value="F:sequence-specific DNA binding"/>
    <property type="evidence" value="ECO:0007669"/>
    <property type="project" value="UniProtKB-ARBA"/>
</dbReference>
<feature type="domain" description="C2H2-type" evidence="14">
    <location>
        <begin position="232"/>
        <end position="259"/>
    </location>
</feature>
<feature type="binding site" evidence="13">
    <location>
        <position position="16"/>
    </location>
    <ligand>
        <name>Zn(2+)</name>
        <dbReference type="ChEBI" id="CHEBI:29105"/>
    </ligand>
</feature>
<dbReference type="FunFam" id="3.30.160.60:FF:001818">
    <property type="entry name" value="GDNF-inducible zinc finger protein 1 isoform X1"/>
    <property type="match status" value="1"/>
</dbReference>
<dbReference type="GO" id="GO:0000981">
    <property type="term" value="F:DNA-binding transcription factor activity, RNA polymerase II-specific"/>
    <property type="evidence" value="ECO:0007669"/>
    <property type="project" value="TreeGrafter"/>
</dbReference>
<feature type="domain" description="C2H2-type" evidence="14">
    <location>
        <begin position="204"/>
        <end position="226"/>
    </location>
</feature>
<evidence type="ECO:0000256" key="12">
    <source>
        <dbReference type="PROSITE-ProRule" id="PRU00042"/>
    </source>
</evidence>
<dbReference type="FunFam" id="3.30.160.60:FF:000966">
    <property type="entry name" value="ZFP90 zinc finger protein"/>
    <property type="match status" value="1"/>
</dbReference>
<dbReference type="KEGG" id="soy:115890176"/>
<protein>
    <submittedName>
        <fullName evidence="17">Zinc finger protein 391-like</fullName>
    </submittedName>
</protein>
<evidence type="ECO:0000256" key="4">
    <source>
        <dbReference type="ARBA" id="ARBA00022723"/>
    </source>
</evidence>
<dbReference type="SMART" id="SM00355">
    <property type="entry name" value="ZnF_C2H2"/>
    <property type="match status" value="8"/>
</dbReference>
<feature type="domain" description="C2H2-type" evidence="14">
    <location>
        <begin position="372"/>
        <end position="399"/>
    </location>
</feature>
<dbReference type="PROSITE" id="PS00028">
    <property type="entry name" value="ZINC_FINGER_C2H2_1"/>
    <property type="match status" value="7"/>
</dbReference>
<feature type="binding site" evidence="13">
    <location>
        <position position="19"/>
    </location>
    <ligand>
        <name>Zn(2+)</name>
        <dbReference type="ChEBI" id="CHEBI:29105"/>
    </ligand>
</feature>
<dbReference type="InParanoid" id="A0A6J2YQ72"/>
<keyword evidence="7 13" id="KW-0862">Zinc</keyword>
<dbReference type="PANTHER" id="PTHR24394">
    <property type="entry name" value="ZINC FINGER PROTEIN"/>
    <property type="match status" value="1"/>
</dbReference>
<dbReference type="SUPFAM" id="SSF57667">
    <property type="entry name" value="beta-beta-alpha zinc fingers"/>
    <property type="match status" value="5"/>
</dbReference>
<evidence type="ECO:0000259" key="14">
    <source>
        <dbReference type="PROSITE" id="PS50157"/>
    </source>
</evidence>
<dbReference type="Gene3D" id="3.40.1800.20">
    <property type="match status" value="1"/>
</dbReference>
<evidence type="ECO:0000256" key="13">
    <source>
        <dbReference type="PROSITE-ProRule" id="PRU01263"/>
    </source>
</evidence>
<feature type="domain" description="C2H2-type" evidence="14">
    <location>
        <begin position="344"/>
        <end position="371"/>
    </location>
</feature>
<evidence type="ECO:0000256" key="5">
    <source>
        <dbReference type="ARBA" id="ARBA00022737"/>
    </source>
</evidence>
<evidence type="ECO:0000313" key="17">
    <source>
        <dbReference type="RefSeq" id="XP_030766198.1"/>
    </source>
</evidence>
<feature type="domain" description="ZAD" evidence="15">
    <location>
        <begin position="14"/>
        <end position="91"/>
    </location>
</feature>
<evidence type="ECO:0000256" key="6">
    <source>
        <dbReference type="ARBA" id="ARBA00022771"/>
    </source>
</evidence>
<dbReference type="InterPro" id="IPR036236">
    <property type="entry name" value="Znf_C2H2_sf"/>
</dbReference>
<dbReference type="PROSITE" id="PS50157">
    <property type="entry name" value="ZINC_FINGER_C2H2_2"/>
    <property type="match status" value="8"/>
</dbReference>
<accession>A0A6J2YQ72</accession>
<comment type="subcellular location">
    <subcellularLocation>
        <location evidence="2">Nucleus</location>
    </subcellularLocation>
</comment>
<evidence type="ECO:0000256" key="11">
    <source>
        <dbReference type="ARBA" id="ARBA00023242"/>
    </source>
</evidence>
<reference evidence="17" key="1">
    <citation type="submission" date="2025-08" db="UniProtKB">
        <authorList>
            <consortium name="RefSeq"/>
        </authorList>
    </citation>
    <scope>IDENTIFICATION</scope>
    <source>
        <tissue evidence="17">Gonads</tissue>
    </source>
</reference>
<dbReference type="Pfam" id="PF13894">
    <property type="entry name" value="zf-C2H2_4"/>
    <property type="match status" value="3"/>
</dbReference>